<organism evidence="1 2">
    <name type="scientific">Phenylobacterium montanum</name>
    <dbReference type="NCBI Taxonomy" id="2823693"/>
    <lineage>
        <taxon>Bacteria</taxon>
        <taxon>Pseudomonadati</taxon>
        <taxon>Pseudomonadota</taxon>
        <taxon>Alphaproteobacteria</taxon>
        <taxon>Caulobacterales</taxon>
        <taxon>Caulobacteraceae</taxon>
        <taxon>Phenylobacterium</taxon>
    </lineage>
</organism>
<evidence type="ECO:0000313" key="2">
    <source>
        <dbReference type="Proteomes" id="UP000676409"/>
    </source>
</evidence>
<name>A0A975FY08_9CAUL</name>
<proteinExistence type="predicted"/>
<dbReference type="KEGG" id="caul:KCG34_21270"/>
<dbReference type="RefSeq" id="WP_211937605.1">
    <property type="nucleotide sequence ID" value="NZ_CP073078.1"/>
</dbReference>
<accession>A0A975FY08</accession>
<dbReference type="Proteomes" id="UP000676409">
    <property type="component" value="Chromosome"/>
</dbReference>
<protein>
    <submittedName>
        <fullName evidence="1">Uncharacterized protein</fullName>
    </submittedName>
</protein>
<keyword evidence="2" id="KW-1185">Reference proteome</keyword>
<sequence length="404" mass="43634">MPASACLRIVLDINDEQFAKLDALGPLVTKVTGAFLESRWPWPKRFQALTAFSFMLTDPKADDVDVSRLERLAEELQLKLFGTSSGGDVTLLLHDGDAADTAAFVKADNGAMRRLASTPTPPTPFGGRLMKIAADAPPGRALQWEPLVLARPAGWSAPEKGPAEVRLEFRGVYLTARQSFIGDGLFANPAGSINPSSLVDGPDQLPAAEPMAFDLACLDAGVRLLKAAPISGTLFLPLCYSSLLRQSASGGYADRFTQLAASSGGQVAATIYDVPRTLNFHLFGQLKHLKEKCFAHLDLHVADPAFEVESLPAGLVSSVTLRLPEGEERVRLAALKRFMERRETFKRQKIWPAVTNVRTHGEVQACLREKALFISGMGVCGPRPAPVGILTCHMERLPILAQAA</sequence>
<evidence type="ECO:0000313" key="1">
    <source>
        <dbReference type="EMBL" id="QUD87553.1"/>
    </source>
</evidence>
<gene>
    <name evidence="1" type="ORF">KCG34_21270</name>
</gene>
<dbReference type="EMBL" id="CP073078">
    <property type="protein sequence ID" value="QUD87553.1"/>
    <property type="molecule type" value="Genomic_DNA"/>
</dbReference>
<dbReference type="AlphaFoldDB" id="A0A975FY08"/>
<reference evidence="1" key="1">
    <citation type="submission" date="2021-04" db="EMBL/GenBank/DDBJ databases">
        <title>The complete genome sequence of Caulobacter sp. S6.</title>
        <authorList>
            <person name="Tang Y."/>
            <person name="Ouyang W."/>
            <person name="Liu Q."/>
            <person name="Huang B."/>
            <person name="Guo Z."/>
            <person name="Lei P."/>
        </authorList>
    </citation>
    <scope>NUCLEOTIDE SEQUENCE</scope>
    <source>
        <strain evidence="1">S6</strain>
    </source>
</reference>